<dbReference type="SMART" id="SM00855">
    <property type="entry name" value="PGAM"/>
    <property type="match status" value="1"/>
</dbReference>
<dbReference type="Gene3D" id="3.40.50.1240">
    <property type="entry name" value="Phosphoglycerate mutase-like"/>
    <property type="match status" value="1"/>
</dbReference>
<sequence length="165" mass="19069">MKTLYLVRHAKSSWKVEGVQDMDRPLKGRGVRDAYSTSEWLREQNCIPEHIVSSPATRALHTAIIFSKNLSIHANEIQMEPGIYHANTKDLLQIIRNLSDEHSSVMLFGHNPTITDVVNKCIDHRIDNVPTTGVACLRFDIDEWKNLDKKAELVFFDYPKRRREN</sequence>
<dbReference type="EMBL" id="CP003156">
    <property type="protein sequence ID" value="AEV32186.1"/>
    <property type="molecule type" value="Genomic_DNA"/>
</dbReference>
<dbReference type="AlphaFoldDB" id="G8R5E1"/>
<protein>
    <submittedName>
        <fullName evidence="1">Phosphohistidine phosphatase SixA</fullName>
    </submittedName>
</protein>
<name>G8R5E1_OWEHD</name>
<dbReference type="Pfam" id="PF00300">
    <property type="entry name" value="His_Phos_1"/>
    <property type="match status" value="1"/>
</dbReference>
<dbReference type="PANTHER" id="PTHR47623:SF1">
    <property type="entry name" value="OS09G0287300 PROTEIN"/>
    <property type="match status" value="1"/>
</dbReference>
<evidence type="ECO:0000313" key="2">
    <source>
        <dbReference type="Proteomes" id="UP000005631"/>
    </source>
</evidence>
<reference evidence="1 2" key="1">
    <citation type="journal article" date="2012" name="Stand. Genomic Sci.">
        <title>Genome sequence of the orange-pigmented seawater bacterium Owenweeksia hongkongensis type strain (UST20020801(T)).</title>
        <authorList>
            <person name="Riedel T."/>
            <person name="Held B."/>
            <person name="Nolan M."/>
            <person name="Lucas S."/>
            <person name="Lapidus A."/>
            <person name="Tice H."/>
            <person name="Del Rio T.G."/>
            <person name="Cheng J.F."/>
            <person name="Han C."/>
            <person name="Tapia R."/>
            <person name="Goodwin L.A."/>
            <person name="Pitluck S."/>
            <person name="Liolios K."/>
            <person name="Mavromatis K."/>
            <person name="Pagani I."/>
            <person name="Ivanova N."/>
            <person name="Mikhailova N."/>
            <person name="Pati A."/>
            <person name="Chen A."/>
            <person name="Palaniappan K."/>
            <person name="Rohde M."/>
            <person name="Tindall B.J."/>
            <person name="Detter J.C."/>
            <person name="Goker M."/>
            <person name="Woyke T."/>
            <person name="Bristow J."/>
            <person name="Eisen J.A."/>
            <person name="Markowitz V."/>
            <person name="Hugenholtz P."/>
            <person name="Klenk H.P."/>
            <person name="Kyrpides N.C."/>
        </authorList>
    </citation>
    <scope>NUCLEOTIDE SEQUENCE</scope>
    <source>
        <strain evidence="2">DSM 17368 / JCM 12287 / NRRL B-23963</strain>
    </source>
</reference>
<dbReference type="HOGENOM" id="CLU_084603_2_2_10"/>
<gene>
    <name evidence="1" type="ordered locus">Oweho_1181</name>
</gene>
<dbReference type="KEGG" id="oho:Oweho_1181"/>
<dbReference type="eggNOG" id="COG2062">
    <property type="taxonomic scope" value="Bacteria"/>
</dbReference>
<proteinExistence type="predicted"/>
<dbReference type="OrthoDB" id="9810154at2"/>
<accession>G8R5E1</accession>
<dbReference type="RefSeq" id="WP_014201546.1">
    <property type="nucleotide sequence ID" value="NC_016599.1"/>
</dbReference>
<dbReference type="CDD" id="cd07067">
    <property type="entry name" value="HP_PGM_like"/>
    <property type="match status" value="1"/>
</dbReference>
<dbReference type="InterPro" id="IPR029033">
    <property type="entry name" value="His_PPase_superfam"/>
</dbReference>
<organism evidence="1 2">
    <name type="scientific">Owenweeksia hongkongensis (strain DSM 17368 / CIP 108786 / JCM 12287 / NRRL B-23963 / UST20020801)</name>
    <dbReference type="NCBI Taxonomy" id="926562"/>
    <lineage>
        <taxon>Bacteria</taxon>
        <taxon>Pseudomonadati</taxon>
        <taxon>Bacteroidota</taxon>
        <taxon>Flavobacteriia</taxon>
        <taxon>Flavobacteriales</taxon>
        <taxon>Owenweeksiaceae</taxon>
        <taxon>Owenweeksia</taxon>
    </lineage>
</organism>
<keyword evidence="2" id="KW-1185">Reference proteome</keyword>
<dbReference type="SUPFAM" id="SSF53254">
    <property type="entry name" value="Phosphoglycerate mutase-like"/>
    <property type="match status" value="1"/>
</dbReference>
<dbReference type="Proteomes" id="UP000005631">
    <property type="component" value="Chromosome"/>
</dbReference>
<evidence type="ECO:0000313" key="1">
    <source>
        <dbReference type="EMBL" id="AEV32186.1"/>
    </source>
</evidence>
<dbReference type="InterPro" id="IPR013078">
    <property type="entry name" value="His_Pase_superF_clade-1"/>
</dbReference>
<dbReference type="STRING" id="926562.Oweho_1181"/>
<dbReference type="PANTHER" id="PTHR47623">
    <property type="entry name" value="OS09G0287300 PROTEIN"/>
    <property type="match status" value="1"/>
</dbReference>